<accession>A0A4S4MW66</accession>
<keyword evidence="2" id="KW-1185">Reference proteome</keyword>
<sequence length="475" mass="52699">MADLAQEEAKFIADAKRLVDDITNNHTFNTVKPLMNFWAAFTPSRESGVGVGGNPKDTPYGLYRDGTELRGVYYSKPEVARAACLSMGDRCDYPILMGNDPFYGGLGGEFTVITPSLANGALVLRHELGHSIIDVGEEYDGGFAYYGVNALNVLEAPIPWSHWLTSTHSHIHEPPSDNTARRRVERSVMPMQAYPWTMLTASVPWSVQFASSGQYARHLVRFSLSGLPVASDLSVTLDGKAIPWTPRPDIGVDRWHYDVHIDEVLAGGEHELAFELKNKELEGTAQLCSAEILEFGTEEEFVSNPGHYALYPTFSESNETSYRPTNEDCLMRVVTTPNFCRACLEGLWLSLLRRVDLIDTLSTHCEPASVASSVDEKPHRKRVFDVGVVPLGQFRKLGDQADKPKEKYMIVWTKDGVPLDAFKDQTHVEIDDSDAAVGTSRYAVDVVFTTDEVRVDPLRLLRSGGEFSVSSCNRA</sequence>
<dbReference type="Pfam" id="PF09471">
    <property type="entry name" value="Peptidase_M64"/>
    <property type="match status" value="1"/>
</dbReference>
<dbReference type="Gene3D" id="3.40.390.10">
    <property type="entry name" value="Collagenase (Catalytic Domain)"/>
    <property type="match status" value="1"/>
</dbReference>
<dbReference type="AlphaFoldDB" id="A0A4S4MW66"/>
<evidence type="ECO:0008006" key="3">
    <source>
        <dbReference type="Google" id="ProtNLM"/>
    </source>
</evidence>
<gene>
    <name evidence="1" type="ORF">EUX98_g3594</name>
</gene>
<comment type="caution">
    <text evidence="1">The sequence shown here is derived from an EMBL/GenBank/DDBJ whole genome shotgun (WGS) entry which is preliminary data.</text>
</comment>
<dbReference type="Proteomes" id="UP000308730">
    <property type="component" value="Unassembled WGS sequence"/>
</dbReference>
<dbReference type="OrthoDB" id="2961863at2759"/>
<proteinExistence type="predicted"/>
<name>A0A4S4MW66_9APHY</name>
<evidence type="ECO:0000313" key="2">
    <source>
        <dbReference type="Proteomes" id="UP000308730"/>
    </source>
</evidence>
<dbReference type="InterPro" id="IPR024079">
    <property type="entry name" value="MetalloPept_cat_dom_sf"/>
</dbReference>
<protein>
    <recommendedName>
        <fullName evidence="3">IgA peptidase M64-domain-containing protein</fullName>
    </recommendedName>
</protein>
<dbReference type="InterPro" id="IPR019026">
    <property type="entry name" value="Peptidase_M64_IgA"/>
</dbReference>
<reference evidence="1 2" key="1">
    <citation type="submission" date="2019-02" db="EMBL/GenBank/DDBJ databases">
        <title>Genome sequencing of the rare red list fungi Antrodiella citrinella (Flaviporus citrinellus).</title>
        <authorList>
            <person name="Buettner E."/>
            <person name="Kellner H."/>
        </authorList>
    </citation>
    <scope>NUCLEOTIDE SEQUENCE [LARGE SCALE GENOMIC DNA]</scope>
    <source>
        <strain evidence="1 2">DSM 108506</strain>
    </source>
</reference>
<dbReference type="EMBL" id="SGPM01000075">
    <property type="protein sequence ID" value="THH30589.1"/>
    <property type="molecule type" value="Genomic_DNA"/>
</dbReference>
<evidence type="ECO:0000313" key="1">
    <source>
        <dbReference type="EMBL" id="THH30589.1"/>
    </source>
</evidence>
<dbReference type="GO" id="GO:0008237">
    <property type="term" value="F:metallopeptidase activity"/>
    <property type="evidence" value="ECO:0007669"/>
    <property type="project" value="InterPro"/>
</dbReference>
<organism evidence="1 2">
    <name type="scientific">Antrodiella citrinella</name>
    <dbReference type="NCBI Taxonomy" id="2447956"/>
    <lineage>
        <taxon>Eukaryota</taxon>
        <taxon>Fungi</taxon>
        <taxon>Dikarya</taxon>
        <taxon>Basidiomycota</taxon>
        <taxon>Agaricomycotina</taxon>
        <taxon>Agaricomycetes</taxon>
        <taxon>Polyporales</taxon>
        <taxon>Steccherinaceae</taxon>
        <taxon>Antrodiella</taxon>
    </lineage>
</organism>